<evidence type="ECO:0000313" key="7">
    <source>
        <dbReference type="EMBL" id="HDQ98955.1"/>
    </source>
</evidence>
<feature type="binding site" evidence="6">
    <location>
        <position position="78"/>
    </location>
    <ligand>
        <name>S-adenosyl-L-methionine</name>
        <dbReference type="ChEBI" id="CHEBI:59789"/>
    </ligand>
</feature>
<sequence length="325" mass="35491">MPTSGAMRSPWRRNVTARCERRVTHRADPMFHEPVLVAEVLEFLGPQGGTVVDATCGGGGHARAVIEGLGPVQLLGLDLDAEALASAQRYLGGSGAKNLVLKQASYVDMVAIVKEMNLAPVTGVLFDFGVSMHQVRSAGRGFSYDLDGPLDMRFDPGGTGRTARELIRRSSTNDLRGWLREYGEEPNAGRLARRIHEHRHAIRTTGDLAALVRRSVPFRHARRTLSRVFQALRIVTNDELDAIRQGLAAALAVLSPGGRLVTISYHSLEDRICKHFIREQAAAGTLELLTRRAVRPQADEVERNRAARSARLRCAGKPGGTGGRR</sequence>
<dbReference type="Proteomes" id="UP000885672">
    <property type="component" value="Unassembled WGS sequence"/>
</dbReference>
<feature type="binding site" evidence="6">
    <location>
        <position position="134"/>
    </location>
    <ligand>
        <name>S-adenosyl-L-methionine</name>
        <dbReference type="ChEBI" id="CHEBI:59789"/>
    </ligand>
</feature>
<evidence type="ECO:0000256" key="3">
    <source>
        <dbReference type="ARBA" id="ARBA00022603"/>
    </source>
</evidence>
<dbReference type="InterPro" id="IPR029063">
    <property type="entry name" value="SAM-dependent_MTases_sf"/>
</dbReference>
<keyword evidence="2 6" id="KW-0698">rRNA processing</keyword>
<feature type="binding site" evidence="6">
    <location>
        <begin position="59"/>
        <end position="61"/>
    </location>
    <ligand>
        <name>S-adenosyl-L-methionine</name>
        <dbReference type="ChEBI" id="CHEBI:59789"/>
    </ligand>
</feature>
<dbReference type="InterPro" id="IPR023397">
    <property type="entry name" value="SAM-dep_MeTrfase_MraW_recog"/>
</dbReference>
<protein>
    <recommendedName>
        <fullName evidence="6">Ribosomal RNA small subunit methyltransferase H</fullName>
        <ecNumber evidence="6">2.1.1.199</ecNumber>
    </recommendedName>
    <alternativeName>
        <fullName evidence="6">16S rRNA m(4)C1402 methyltransferase</fullName>
    </alternativeName>
    <alternativeName>
        <fullName evidence="6">rRNA (cytosine-N(4)-)-methyltransferase RsmH</fullName>
    </alternativeName>
</protein>
<organism evidence="7">
    <name type="scientific">candidate division WOR-3 bacterium</name>
    <dbReference type="NCBI Taxonomy" id="2052148"/>
    <lineage>
        <taxon>Bacteria</taxon>
        <taxon>Bacteria division WOR-3</taxon>
    </lineage>
</organism>
<keyword evidence="4 6" id="KW-0808">Transferase</keyword>
<dbReference type="SUPFAM" id="SSF81799">
    <property type="entry name" value="Putative methyltransferase TM0872, insert domain"/>
    <property type="match status" value="1"/>
</dbReference>
<comment type="catalytic activity">
    <reaction evidence="6">
        <text>cytidine(1402) in 16S rRNA + S-adenosyl-L-methionine = N(4)-methylcytidine(1402) in 16S rRNA + S-adenosyl-L-homocysteine + H(+)</text>
        <dbReference type="Rhea" id="RHEA:42928"/>
        <dbReference type="Rhea" id="RHEA-COMP:10286"/>
        <dbReference type="Rhea" id="RHEA-COMP:10287"/>
        <dbReference type="ChEBI" id="CHEBI:15378"/>
        <dbReference type="ChEBI" id="CHEBI:57856"/>
        <dbReference type="ChEBI" id="CHEBI:59789"/>
        <dbReference type="ChEBI" id="CHEBI:74506"/>
        <dbReference type="ChEBI" id="CHEBI:82748"/>
        <dbReference type="EC" id="2.1.1.199"/>
    </reaction>
</comment>
<evidence type="ECO:0000256" key="4">
    <source>
        <dbReference type="ARBA" id="ARBA00022679"/>
    </source>
</evidence>
<dbReference type="PIRSF" id="PIRSF004486">
    <property type="entry name" value="MraW"/>
    <property type="match status" value="1"/>
</dbReference>
<keyword evidence="5 6" id="KW-0949">S-adenosyl-L-methionine</keyword>
<evidence type="ECO:0000256" key="1">
    <source>
        <dbReference type="ARBA" id="ARBA00010396"/>
    </source>
</evidence>
<dbReference type="HAMAP" id="MF_01007">
    <property type="entry name" value="16SrRNA_methyltr_H"/>
    <property type="match status" value="1"/>
</dbReference>
<comment type="caution">
    <text evidence="7">The sequence shown here is derived from an EMBL/GenBank/DDBJ whole genome shotgun (WGS) entry which is preliminary data.</text>
</comment>
<dbReference type="SUPFAM" id="SSF53335">
    <property type="entry name" value="S-adenosyl-L-methionine-dependent methyltransferases"/>
    <property type="match status" value="1"/>
</dbReference>
<dbReference type="NCBIfam" id="TIGR00006">
    <property type="entry name" value="16S rRNA (cytosine(1402)-N(4))-methyltransferase RsmH"/>
    <property type="match status" value="1"/>
</dbReference>
<dbReference type="Gene3D" id="3.40.50.150">
    <property type="entry name" value="Vaccinia Virus protein VP39"/>
    <property type="match status" value="1"/>
</dbReference>
<reference evidence="7" key="1">
    <citation type="journal article" date="2020" name="mSystems">
        <title>Genome- and Community-Level Interaction Insights into Carbon Utilization and Element Cycling Functions of Hydrothermarchaeota in Hydrothermal Sediment.</title>
        <authorList>
            <person name="Zhou Z."/>
            <person name="Liu Y."/>
            <person name="Xu W."/>
            <person name="Pan J."/>
            <person name="Luo Z.H."/>
            <person name="Li M."/>
        </authorList>
    </citation>
    <scope>NUCLEOTIDE SEQUENCE [LARGE SCALE GENOMIC DNA]</scope>
    <source>
        <strain evidence="7">SpSt-1182</strain>
    </source>
</reference>
<dbReference type="GO" id="GO:0070475">
    <property type="term" value="P:rRNA base methylation"/>
    <property type="evidence" value="ECO:0007669"/>
    <property type="project" value="UniProtKB-UniRule"/>
</dbReference>
<dbReference type="InterPro" id="IPR002903">
    <property type="entry name" value="RsmH"/>
</dbReference>
<dbReference type="GO" id="GO:0071424">
    <property type="term" value="F:rRNA (cytosine-N4-)-methyltransferase activity"/>
    <property type="evidence" value="ECO:0007669"/>
    <property type="project" value="UniProtKB-UniRule"/>
</dbReference>
<comment type="similarity">
    <text evidence="1 6">Belongs to the methyltransferase superfamily. RsmH family.</text>
</comment>
<keyword evidence="3 6" id="KW-0489">Methyltransferase</keyword>
<dbReference type="EMBL" id="DSBX01000057">
    <property type="protein sequence ID" value="HDQ98955.1"/>
    <property type="molecule type" value="Genomic_DNA"/>
</dbReference>
<evidence type="ECO:0000256" key="5">
    <source>
        <dbReference type="ARBA" id="ARBA00022691"/>
    </source>
</evidence>
<dbReference type="Gene3D" id="1.10.150.170">
    <property type="entry name" value="Putative methyltransferase TM0872, insert domain"/>
    <property type="match status" value="1"/>
</dbReference>
<dbReference type="EC" id="2.1.1.199" evidence="6"/>
<comment type="subcellular location">
    <subcellularLocation>
        <location evidence="6">Cytoplasm</location>
    </subcellularLocation>
</comment>
<evidence type="ECO:0000256" key="6">
    <source>
        <dbReference type="HAMAP-Rule" id="MF_01007"/>
    </source>
</evidence>
<accession>A0A7V0T4E3</accession>
<evidence type="ECO:0000256" key="2">
    <source>
        <dbReference type="ARBA" id="ARBA00022552"/>
    </source>
</evidence>
<dbReference type="GO" id="GO:0005737">
    <property type="term" value="C:cytoplasm"/>
    <property type="evidence" value="ECO:0007669"/>
    <property type="project" value="UniProtKB-SubCell"/>
</dbReference>
<dbReference type="AlphaFoldDB" id="A0A7V0T4E3"/>
<gene>
    <name evidence="6 7" type="primary">rsmH</name>
    <name evidence="7" type="ORF">ENN51_01520</name>
</gene>
<dbReference type="PANTHER" id="PTHR11265:SF0">
    <property type="entry name" value="12S RRNA N4-METHYLCYTIDINE METHYLTRANSFERASE"/>
    <property type="match status" value="1"/>
</dbReference>
<feature type="binding site" evidence="6">
    <location>
        <position position="106"/>
    </location>
    <ligand>
        <name>S-adenosyl-L-methionine</name>
        <dbReference type="ChEBI" id="CHEBI:59789"/>
    </ligand>
</feature>
<dbReference type="Pfam" id="PF01795">
    <property type="entry name" value="Methyltransf_5"/>
    <property type="match status" value="1"/>
</dbReference>
<keyword evidence="6" id="KW-0963">Cytoplasm</keyword>
<comment type="function">
    <text evidence="6">Specifically methylates the N4 position of cytidine in position 1402 (C1402) of 16S rRNA.</text>
</comment>
<name>A0A7V0T4E3_UNCW3</name>
<feature type="binding site" evidence="6">
    <location>
        <position position="127"/>
    </location>
    <ligand>
        <name>S-adenosyl-L-methionine</name>
        <dbReference type="ChEBI" id="CHEBI:59789"/>
    </ligand>
</feature>
<proteinExistence type="inferred from homology"/>
<dbReference type="PANTHER" id="PTHR11265">
    <property type="entry name" value="S-ADENOSYL-METHYLTRANSFERASE MRAW"/>
    <property type="match status" value="1"/>
</dbReference>